<protein>
    <submittedName>
        <fullName evidence="1">Uncharacterized protein</fullName>
    </submittedName>
</protein>
<dbReference type="AlphaFoldDB" id="E3NW87"/>
<dbReference type="HOGENOM" id="CLU_2814873_0_0_1"/>
<name>E3NW87_CAERE</name>
<keyword evidence="2" id="KW-1185">Reference proteome</keyword>
<accession>E3NW87</accession>
<dbReference type="InParanoid" id="E3NW87"/>
<organism evidence="2">
    <name type="scientific">Caenorhabditis remanei</name>
    <name type="common">Caenorhabditis vulgaris</name>
    <dbReference type="NCBI Taxonomy" id="31234"/>
    <lineage>
        <taxon>Eukaryota</taxon>
        <taxon>Metazoa</taxon>
        <taxon>Ecdysozoa</taxon>
        <taxon>Nematoda</taxon>
        <taxon>Chromadorea</taxon>
        <taxon>Rhabditida</taxon>
        <taxon>Rhabditina</taxon>
        <taxon>Rhabditomorpha</taxon>
        <taxon>Rhabditoidea</taxon>
        <taxon>Rhabditidae</taxon>
        <taxon>Peloderinae</taxon>
        <taxon>Caenorhabditis</taxon>
    </lineage>
</organism>
<evidence type="ECO:0000313" key="2">
    <source>
        <dbReference type="Proteomes" id="UP000008281"/>
    </source>
</evidence>
<proteinExistence type="predicted"/>
<dbReference type="EMBL" id="DS271389">
    <property type="protein sequence ID" value="EFP01314.1"/>
    <property type="molecule type" value="Genomic_DNA"/>
</dbReference>
<evidence type="ECO:0000313" key="1">
    <source>
        <dbReference type="EMBL" id="EFP01314.1"/>
    </source>
</evidence>
<reference evidence="1" key="1">
    <citation type="submission" date="2007-07" db="EMBL/GenBank/DDBJ databases">
        <title>PCAP assembly of the Caenorhabditis remanei genome.</title>
        <authorList>
            <consortium name="The Caenorhabditis remanei Sequencing Consortium"/>
            <person name="Wilson R.K."/>
        </authorList>
    </citation>
    <scope>NUCLEOTIDE SEQUENCE [LARGE SCALE GENOMIC DNA]</scope>
    <source>
        <strain evidence="1">PB4641</strain>
    </source>
</reference>
<gene>
    <name evidence="1" type="ORF">CRE_12458</name>
</gene>
<sequence length="67" mass="7908">MRKRVVEKFIATNGNLTFDMVHAIVVNEIEEIRISESYFEDRGVDYDSLHTHPMNKADNNTFRNYSQ</sequence>
<dbReference type="Proteomes" id="UP000008281">
    <property type="component" value="Unassembled WGS sequence"/>
</dbReference>